<dbReference type="AlphaFoldDB" id="I6TDY4"/>
<dbReference type="EMBL" id="CP003504">
    <property type="protein sequence ID" value="AFM71674.1"/>
    <property type="molecule type" value="Genomic_DNA"/>
</dbReference>
<protein>
    <submittedName>
        <fullName evidence="1">Uncharacterized protein</fullName>
    </submittedName>
</protein>
<organism evidence="1 2">
    <name type="scientific">Enterococcus hirae (strain ATCC 9790 / DSM 20160 / JCM 8729 / LMG 6399 / NBRC 3181 / NCIMB 6459 / NCDO 1258 / NCTC 12367 / WDCM 00089 / R)</name>
    <dbReference type="NCBI Taxonomy" id="768486"/>
    <lineage>
        <taxon>Bacteria</taxon>
        <taxon>Bacillati</taxon>
        <taxon>Bacillota</taxon>
        <taxon>Bacilli</taxon>
        <taxon>Lactobacillales</taxon>
        <taxon>Enterococcaceae</taxon>
        <taxon>Enterococcus</taxon>
    </lineage>
</organism>
<dbReference type="HOGENOM" id="CLU_3389321_0_0_9"/>
<sequence length="32" mass="3918">MTLRGKQKDFYEARHTTYNRFFKLVKVESILP</sequence>
<dbReference type="Proteomes" id="UP000002895">
    <property type="component" value="Chromosome"/>
</dbReference>
<dbReference type="KEGG" id="ehr:EHR_14135"/>
<proteinExistence type="predicted"/>
<name>I6TDY4_ENTHA</name>
<keyword evidence="2" id="KW-1185">Reference proteome</keyword>
<reference evidence="1 2" key="1">
    <citation type="journal article" date="2012" name="J. Bacteriol.">
        <title>Genome sequence of Enterococcus hirae (Streptococcus faecalis) ATCC 9790, a model organism for the study of ion transport, bioenergetics, and copper homeostasis.</title>
        <authorList>
            <person name="Gaechter T."/>
            <person name="Wunderlin C."/>
            <person name="Schmidheini T."/>
            <person name="Solioz M."/>
        </authorList>
    </citation>
    <scope>NUCLEOTIDE SEQUENCE [LARGE SCALE GENOMIC DNA]</scope>
    <source>
        <strain evidence="2">ATCC 9790 / DSM 20160 / JCM 8729 / LMG 6399 / NBRC 3181 / NCIMB 6459 / NCDO 1258 / NCTC 12367 / WDCM 00089 / R</strain>
    </source>
</reference>
<evidence type="ECO:0000313" key="2">
    <source>
        <dbReference type="Proteomes" id="UP000002895"/>
    </source>
</evidence>
<accession>I6TDY4</accession>
<gene>
    <name evidence="1" type="ordered locus">EHR_14135</name>
</gene>
<evidence type="ECO:0000313" key="1">
    <source>
        <dbReference type="EMBL" id="AFM71674.1"/>
    </source>
</evidence>